<keyword evidence="4" id="KW-0238">DNA-binding</keyword>
<evidence type="ECO:0000256" key="5">
    <source>
        <dbReference type="ARBA" id="ARBA00023163"/>
    </source>
</evidence>
<dbReference type="FunFam" id="1.10.10.60:FF:000015">
    <property type="entry name" value="Transcription factor RAX3"/>
    <property type="match status" value="1"/>
</dbReference>
<evidence type="ECO:0000256" key="4">
    <source>
        <dbReference type="ARBA" id="ARBA00023125"/>
    </source>
</evidence>
<protein>
    <submittedName>
        <fullName evidence="9">Uncharacterized protein</fullName>
    </submittedName>
</protein>
<evidence type="ECO:0000256" key="6">
    <source>
        <dbReference type="ARBA" id="ARBA00023242"/>
    </source>
</evidence>
<keyword evidence="5" id="KW-0804">Transcription</keyword>
<dbReference type="Gene3D" id="1.10.10.60">
    <property type="entry name" value="Homeodomain-like"/>
    <property type="match status" value="2"/>
</dbReference>
<keyword evidence="3" id="KW-0805">Transcription regulation</keyword>
<proteinExistence type="predicted"/>
<evidence type="ECO:0000259" key="7">
    <source>
        <dbReference type="PROSITE" id="PS50090"/>
    </source>
</evidence>
<dbReference type="GO" id="GO:0003677">
    <property type="term" value="F:DNA binding"/>
    <property type="evidence" value="ECO:0007669"/>
    <property type="project" value="UniProtKB-KW"/>
</dbReference>
<dbReference type="Proteomes" id="UP001157418">
    <property type="component" value="Unassembled WGS sequence"/>
</dbReference>
<dbReference type="EMBL" id="CAKMRJ010005412">
    <property type="protein sequence ID" value="CAH1441659.1"/>
    <property type="molecule type" value="Genomic_DNA"/>
</dbReference>
<organism evidence="9 10">
    <name type="scientific">Lactuca virosa</name>
    <dbReference type="NCBI Taxonomy" id="75947"/>
    <lineage>
        <taxon>Eukaryota</taxon>
        <taxon>Viridiplantae</taxon>
        <taxon>Streptophyta</taxon>
        <taxon>Embryophyta</taxon>
        <taxon>Tracheophyta</taxon>
        <taxon>Spermatophyta</taxon>
        <taxon>Magnoliopsida</taxon>
        <taxon>eudicotyledons</taxon>
        <taxon>Gunneridae</taxon>
        <taxon>Pentapetalae</taxon>
        <taxon>asterids</taxon>
        <taxon>campanulids</taxon>
        <taxon>Asterales</taxon>
        <taxon>Asteraceae</taxon>
        <taxon>Cichorioideae</taxon>
        <taxon>Cichorieae</taxon>
        <taxon>Lactucinae</taxon>
        <taxon>Lactuca</taxon>
    </lineage>
</organism>
<keyword evidence="2" id="KW-0677">Repeat</keyword>
<dbReference type="GO" id="GO:0005634">
    <property type="term" value="C:nucleus"/>
    <property type="evidence" value="ECO:0007669"/>
    <property type="project" value="UniProtKB-SubCell"/>
</dbReference>
<feature type="domain" description="HTH myb-type" evidence="8">
    <location>
        <begin position="47"/>
        <end position="100"/>
    </location>
</feature>
<dbReference type="InterPro" id="IPR009057">
    <property type="entry name" value="Homeodomain-like_sf"/>
</dbReference>
<dbReference type="InterPro" id="IPR001005">
    <property type="entry name" value="SANT/Myb"/>
</dbReference>
<comment type="subcellular location">
    <subcellularLocation>
        <location evidence="1">Nucleus</location>
    </subcellularLocation>
</comment>
<dbReference type="PANTHER" id="PTHR48000:SF67">
    <property type="entry name" value="MYB-LIKE DNA-BINDING DOMAIN CONTAINING PROTEIN, EXPRESSED"/>
    <property type="match status" value="1"/>
</dbReference>
<dbReference type="Pfam" id="PF00249">
    <property type="entry name" value="Myb_DNA-binding"/>
    <property type="match status" value="2"/>
</dbReference>
<dbReference type="InterPro" id="IPR017930">
    <property type="entry name" value="Myb_dom"/>
</dbReference>
<name>A0AAU9NUS7_9ASTR</name>
<evidence type="ECO:0000256" key="3">
    <source>
        <dbReference type="ARBA" id="ARBA00023015"/>
    </source>
</evidence>
<feature type="domain" description="Myb-like" evidence="7">
    <location>
        <begin position="101"/>
        <end position="151"/>
    </location>
</feature>
<evidence type="ECO:0000256" key="1">
    <source>
        <dbReference type="ARBA" id="ARBA00004123"/>
    </source>
</evidence>
<dbReference type="SUPFAM" id="SSF46689">
    <property type="entry name" value="Homeodomain-like"/>
    <property type="match status" value="1"/>
</dbReference>
<evidence type="ECO:0000256" key="2">
    <source>
        <dbReference type="ARBA" id="ARBA00022737"/>
    </source>
</evidence>
<accession>A0AAU9NUS7</accession>
<evidence type="ECO:0000313" key="10">
    <source>
        <dbReference type="Proteomes" id="UP001157418"/>
    </source>
</evidence>
<dbReference type="CDD" id="cd00167">
    <property type="entry name" value="SANT"/>
    <property type="match status" value="2"/>
</dbReference>
<dbReference type="AlphaFoldDB" id="A0AAU9NUS7"/>
<feature type="domain" description="Myb-like" evidence="7">
    <location>
        <begin position="47"/>
        <end position="100"/>
    </location>
</feature>
<evidence type="ECO:0000313" key="9">
    <source>
        <dbReference type="EMBL" id="CAH1441659.1"/>
    </source>
</evidence>
<evidence type="ECO:0000259" key="8">
    <source>
        <dbReference type="PROSITE" id="PS51294"/>
    </source>
</evidence>
<keyword evidence="6" id="KW-0539">Nucleus</keyword>
<keyword evidence="10" id="KW-1185">Reference proteome</keyword>
<dbReference type="PROSITE" id="PS50090">
    <property type="entry name" value="MYB_LIKE"/>
    <property type="match status" value="2"/>
</dbReference>
<sequence length="395" mass="45205">MRQNCLFTADQTERERKKREIFLPEKGQLSEIRTTKREMGRAPCCDKTSVKKGPWSPEEDAKLKEFINKHGTGGNWIALPHKAGLKRCGKSCRLRWLNYLRPNIKHGEFSEDEDRIIYSLYASIGSRWSIIAGQLPGRTDNDIKNYWNTKLRKKLLAMLPSFQKKPSFHQSIPLQSSPLSDHHKYSDNFLNTSSFYNNSNFMNVSNSLLTTTGSSIVHDHMNVTDLFVPPPSNPLTGMISNNNYYPGFQGDQSMNKECYYPEVKERMLMFGGGGELSTTCSSSDGGGSCMSQISYNKYDHHRIKQEDQFSLQWFGDQRHAFMTDHNYVDQKPKGYFKNHVNPLHINLEEVKQLTVINNNSSSSVNISSYLMNDDDENKTTHILTDGCYMMIDGSN</sequence>
<dbReference type="PANTHER" id="PTHR48000">
    <property type="entry name" value="OS09G0431300 PROTEIN"/>
    <property type="match status" value="1"/>
</dbReference>
<feature type="domain" description="HTH myb-type" evidence="8">
    <location>
        <begin position="101"/>
        <end position="155"/>
    </location>
</feature>
<reference evidence="9 10" key="1">
    <citation type="submission" date="2022-01" db="EMBL/GenBank/DDBJ databases">
        <authorList>
            <person name="Xiong W."/>
            <person name="Schranz E."/>
        </authorList>
    </citation>
    <scope>NUCLEOTIDE SEQUENCE [LARGE SCALE GENOMIC DNA]</scope>
</reference>
<dbReference type="SMART" id="SM00717">
    <property type="entry name" value="SANT"/>
    <property type="match status" value="2"/>
</dbReference>
<comment type="caution">
    <text evidence="9">The sequence shown here is derived from an EMBL/GenBank/DDBJ whole genome shotgun (WGS) entry which is preliminary data.</text>
</comment>
<dbReference type="PROSITE" id="PS51294">
    <property type="entry name" value="HTH_MYB"/>
    <property type="match status" value="2"/>
</dbReference>
<gene>
    <name evidence="9" type="ORF">LVIROSA_LOCUS27703</name>
</gene>